<evidence type="ECO:0000313" key="4">
    <source>
        <dbReference type="Proteomes" id="UP000694388"/>
    </source>
</evidence>
<evidence type="ECO:0000256" key="1">
    <source>
        <dbReference type="ARBA" id="ARBA00008839"/>
    </source>
</evidence>
<evidence type="ECO:0008006" key="5">
    <source>
        <dbReference type="Google" id="ProtNLM"/>
    </source>
</evidence>
<evidence type="ECO:0000256" key="2">
    <source>
        <dbReference type="SAM" id="MobiDB-lite"/>
    </source>
</evidence>
<dbReference type="PANTHER" id="PTHR12353">
    <property type="entry name" value="DISKS LARGE-ASSOCIATED PROTEIN DAP SAP90/PSD-95-ASSOCIATED PROTEIN"/>
    <property type="match status" value="1"/>
</dbReference>
<dbReference type="GeneTree" id="ENSGT00940000158652"/>
<dbReference type="Proteomes" id="UP000694388">
    <property type="component" value="Unplaced"/>
</dbReference>
<comment type="similarity">
    <text evidence="1">Belongs to the SAPAP family.</text>
</comment>
<dbReference type="InterPro" id="IPR005026">
    <property type="entry name" value="SAPAP"/>
</dbReference>
<dbReference type="PANTHER" id="PTHR12353:SF1">
    <property type="entry name" value="DISKS LARGE-ASSOCIATED PROTEIN 5"/>
    <property type="match status" value="1"/>
</dbReference>
<feature type="region of interest" description="Disordered" evidence="2">
    <location>
        <begin position="145"/>
        <end position="173"/>
    </location>
</feature>
<feature type="region of interest" description="Disordered" evidence="2">
    <location>
        <begin position="37"/>
        <end position="74"/>
    </location>
</feature>
<dbReference type="AlphaFoldDB" id="A0A8C4X1V2"/>
<dbReference type="Pfam" id="PF03359">
    <property type="entry name" value="GKAP"/>
    <property type="match status" value="1"/>
</dbReference>
<sequence>MEGDRGRTTRFGHLYKKRAGVPLHTRKVREVEVRRRQQRDEVVTRRRTGGFRQLVGADDKTPHRAGHPSPDPKVKMSRMERLQRYKEEKKLRKQESERALQRTFKVFHVVHEPPVFLFSKMDTTKKSQKSASVSSASGVMTRAMTRRGDAAECSQKNMFNPKKKKENCKTSKANSKTPVAPILKKKCTFEGCTFECKQVSMPARPVKPLVEDMPAGMVQPPSEVPVMPVEPPVEDVPVREVQPLGEEVPAGPVQPAGEEVPAGAFQQMHTRRSFAPDGFIFTGLPGFPPMSHIFKTRGAVSSLETPNVFPSNTDYSDTRRSTRLAKLSLGNTQAVEATHNQSSHPDAEGVTNAAVVSSLLAPSNVVPESTTDITSSLNIEEAPECYDATHFRNLLNGEMEHLACLCAVWEAVDYQYLADEVQERIRQAIGQANLLMKKRLKQFEKLVDDCEFSRGDRETKTTDLAGFWDLVSIQVQDINTKFAALQYLKDHNWENEPTVRPKKKILKVC</sequence>
<evidence type="ECO:0000313" key="3">
    <source>
        <dbReference type="Ensembl" id="ENSEBUP00000026586.1"/>
    </source>
</evidence>
<keyword evidence="4" id="KW-1185">Reference proteome</keyword>
<accession>A0A8C4X1V2</accession>
<dbReference type="GO" id="GO:0023052">
    <property type="term" value="P:signaling"/>
    <property type="evidence" value="ECO:0007669"/>
    <property type="project" value="InterPro"/>
</dbReference>
<dbReference type="Ensembl" id="ENSEBUT00000027162.1">
    <property type="protein sequence ID" value="ENSEBUP00000026586.1"/>
    <property type="gene ID" value="ENSEBUG00000016372.1"/>
</dbReference>
<protein>
    <recommendedName>
        <fullName evidence="5">Disks large-associated protein 5</fullName>
    </recommendedName>
</protein>
<name>A0A8C4X1V2_EPTBU</name>
<proteinExistence type="inferred from homology"/>
<reference evidence="3" key="1">
    <citation type="submission" date="2025-08" db="UniProtKB">
        <authorList>
            <consortium name="Ensembl"/>
        </authorList>
    </citation>
    <scope>IDENTIFICATION</scope>
</reference>
<organism evidence="3 4">
    <name type="scientific">Eptatretus burgeri</name>
    <name type="common">Inshore hagfish</name>
    <dbReference type="NCBI Taxonomy" id="7764"/>
    <lineage>
        <taxon>Eukaryota</taxon>
        <taxon>Metazoa</taxon>
        <taxon>Chordata</taxon>
        <taxon>Craniata</taxon>
        <taxon>Vertebrata</taxon>
        <taxon>Cyclostomata</taxon>
        <taxon>Myxini</taxon>
        <taxon>Myxiniformes</taxon>
        <taxon>Myxinidae</taxon>
        <taxon>Eptatretinae</taxon>
        <taxon>Eptatretus</taxon>
    </lineage>
</organism>
<reference evidence="3" key="2">
    <citation type="submission" date="2025-09" db="UniProtKB">
        <authorList>
            <consortium name="Ensembl"/>
        </authorList>
    </citation>
    <scope>IDENTIFICATION</scope>
</reference>